<evidence type="ECO:0000313" key="1">
    <source>
        <dbReference type="EMBL" id="NGZ83886.1"/>
    </source>
</evidence>
<protein>
    <submittedName>
        <fullName evidence="1">Uncharacterized protein</fullName>
    </submittedName>
</protein>
<evidence type="ECO:0000313" key="2">
    <source>
        <dbReference type="Proteomes" id="UP000666369"/>
    </source>
</evidence>
<gene>
    <name evidence="1" type="ORF">GW587_06400</name>
</gene>
<dbReference type="EMBL" id="JAADJT010000002">
    <property type="protein sequence ID" value="NGZ83886.1"/>
    <property type="molecule type" value="Genomic_DNA"/>
</dbReference>
<dbReference type="Proteomes" id="UP000666369">
    <property type="component" value="Unassembled WGS sequence"/>
</dbReference>
<keyword evidence="2" id="KW-1185">Reference proteome</keyword>
<organism evidence="1 2">
    <name type="scientific">Duganella aceris</name>
    <dbReference type="NCBI Taxonomy" id="2703883"/>
    <lineage>
        <taxon>Bacteria</taxon>
        <taxon>Pseudomonadati</taxon>
        <taxon>Pseudomonadota</taxon>
        <taxon>Betaproteobacteria</taxon>
        <taxon>Burkholderiales</taxon>
        <taxon>Oxalobacteraceae</taxon>
        <taxon>Telluria group</taxon>
        <taxon>Duganella</taxon>
    </lineage>
</organism>
<reference evidence="2" key="1">
    <citation type="submission" date="2023-07" db="EMBL/GenBank/DDBJ databases">
        <title>Duganella aceri sp. nov., isolated from tree sap.</title>
        <authorList>
            <person name="Kim I.S."/>
        </authorList>
    </citation>
    <scope>NUCLEOTIDE SEQUENCE [LARGE SCALE GENOMIC DNA]</scope>
    <source>
        <strain evidence="2">SAP-35</strain>
    </source>
</reference>
<proteinExistence type="predicted"/>
<sequence>MAKLKFNTYYMNIKNKYPNIGLQNLNSHFKQYSLNEEDGDTQVIFQNIKSHLLDFIEEAECIVGCVAWITDTDIIDALKKKKYLSLIVQKDPKYSQNMRADRGRFTTCCWKCAKTKTRGEEILVGQL</sequence>
<name>A0ABX0FH51_9BURK</name>
<comment type="caution">
    <text evidence="1">The sequence shown here is derived from an EMBL/GenBank/DDBJ whole genome shotgun (WGS) entry which is preliminary data.</text>
</comment>
<accession>A0ABX0FH51</accession>